<dbReference type="AlphaFoldDB" id="A0A1G4IG88"/>
<reference evidence="8" key="1">
    <citation type="submission" date="2016-09" db="EMBL/GenBank/DDBJ databases">
        <authorList>
            <person name="Hebert L."/>
            <person name="Moumen B."/>
        </authorList>
    </citation>
    <scope>NUCLEOTIDE SEQUENCE [LARGE SCALE GENOMIC DNA]</scope>
    <source>
        <strain evidence="8">OVI</strain>
    </source>
</reference>
<keyword evidence="6" id="KW-0175">Coiled coil</keyword>
<keyword evidence="4" id="KW-0967">Endosome</keyword>
<accession>A0A1G4IG88</accession>
<dbReference type="Pfam" id="PF07200">
    <property type="entry name" value="Mod_r"/>
    <property type="match status" value="1"/>
</dbReference>
<dbReference type="RefSeq" id="XP_067081871.1">
    <property type="nucleotide sequence ID" value="XM_067225770.1"/>
</dbReference>
<comment type="similarity">
    <text evidence="2">Belongs to the VPS37 family.</text>
</comment>
<evidence type="ECO:0000256" key="1">
    <source>
        <dbReference type="ARBA" id="ARBA00004177"/>
    </source>
</evidence>
<evidence type="ECO:0000256" key="6">
    <source>
        <dbReference type="SAM" id="Coils"/>
    </source>
</evidence>
<keyword evidence="9" id="KW-1185">Reference proteome</keyword>
<evidence type="ECO:0000313" key="9">
    <source>
        <dbReference type="Proteomes" id="UP000195570"/>
    </source>
</evidence>
<protein>
    <submittedName>
        <fullName evidence="8">Modifier of rudimentary (Mod(R)) protein, putative</fullName>
    </submittedName>
</protein>
<dbReference type="GO" id="GO:0000813">
    <property type="term" value="C:ESCRT I complex"/>
    <property type="evidence" value="ECO:0007669"/>
    <property type="project" value="TreeGrafter"/>
</dbReference>
<evidence type="ECO:0000313" key="8">
    <source>
        <dbReference type="EMBL" id="SCU71165.1"/>
    </source>
</evidence>
<dbReference type="GO" id="GO:0043162">
    <property type="term" value="P:ubiquitin-dependent protein catabolic process via the multivesicular body sorting pathway"/>
    <property type="evidence" value="ECO:0007669"/>
    <property type="project" value="TreeGrafter"/>
</dbReference>
<keyword evidence="3" id="KW-0813">Transport</keyword>
<evidence type="ECO:0000256" key="4">
    <source>
        <dbReference type="ARBA" id="ARBA00022753"/>
    </source>
</evidence>
<keyword evidence="5" id="KW-0653">Protein transport</keyword>
<evidence type="ECO:0000256" key="5">
    <source>
        <dbReference type="ARBA" id="ARBA00022927"/>
    </source>
</evidence>
<feature type="coiled-coil region" evidence="6">
    <location>
        <begin position="151"/>
        <end position="206"/>
    </location>
</feature>
<feature type="domain" description="VPS37 C-terminal" evidence="7">
    <location>
        <begin position="125"/>
        <end position="273"/>
    </location>
</feature>
<name>A0A1G4IG88_TRYEQ</name>
<comment type="caution">
    <text evidence="8">The sequence shown here is derived from an EMBL/GenBank/DDBJ whole genome shotgun (WGS) entry which is preliminary data.</text>
</comment>
<sequence length="282" mass="31089">MSHLGGHIDALRARFGNVEIVCQRPGETLLQVEREELTHGCTLTLYVALSETFPNSPPTVAYAGGRKVSIAPEDPAGVAAMSQAVWVPGKSQLVDAVGNAFNNIANLWGDVAPPSLKEVEGALASKSSSVLEDIASNPNCLESYSHQLSFLKKVRDARLRAADDVEKALEENRRLQKEVMRVRGEVEELQQRLEAQLATVQDARRRIPLLDAIGSPEALAKTFAADVKTLDTQCEKIAKDLLAVDYSSDKRDFDTLIEEYKQKAKERHIMDLKRRAYHASLA</sequence>
<dbReference type="Proteomes" id="UP000195570">
    <property type="component" value="Unassembled WGS sequence"/>
</dbReference>
<dbReference type="GO" id="GO:0006612">
    <property type="term" value="P:protein targeting to membrane"/>
    <property type="evidence" value="ECO:0007669"/>
    <property type="project" value="TreeGrafter"/>
</dbReference>
<evidence type="ECO:0000259" key="7">
    <source>
        <dbReference type="Pfam" id="PF07200"/>
    </source>
</evidence>
<evidence type="ECO:0000256" key="3">
    <source>
        <dbReference type="ARBA" id="ARBA00022448"/>
    </source>
</evidence>
<comment type="subcellular location">
    <subcellularLocation>
        <location evidence="1">Endosome</location>
    </subcellularLocation>
</comment>
<organism evidence="8 9">
    <name type="scientific">Trypanosoma equiperdum</name>
    <dbReference type="NCBI Taxonomy" id="5694"/>
    <lineage>
        <taxon>Eukaryota</taxon>
        <taxon>Discoba</taxon>
        <taxon>Euglenozoa</taxon>
        <taxon>Kinetoplastea</taxon>
        <taxon>Metakinetoplastina</taxon>
        <taxon>Trypanosomatida</taxon>
        <taxon>Trypanosomatidae</taxon>
        <taxon>Trypanosoma</taxon>
    </lineage>
</organism>
<gene>
    <name evidence="8" type="ORF">TEOVI_000274500</name>
</gene>
<dbReference type="EMBL" id="CZPT02001585">
    <property type="protein sequence ID" value="SCU71165.1"/>
    <property type="molecule type" value="Genomic_DNA"/>
</dbReference>
<evidence type="ECO:0000256" key="2">
    <source>
        <dbReference type="ARBA" id="ARBA00007617"/>
    </source>
</evidence>
<dbReference type="InterPro" id="IPR009851">
    <property type="entry name" value="Mod_r"/>
</dbReference>
<dbReference type="PANTHER" id="PTHR13678">
    <property type="entry name" value="VACUOLAR PROTEIN SORTING-ASSOCIATED PROTEIN 37"/>
    <property type="match status" value="1"/>
</dbReference>
<dbReference type="GO" id="GO:0006623">
    <property type="term" value="P:protein targeting to vacuole"/>
    <property type="evidence" value="ECO:0007669"/>
    <property type="project" value="TreeGrafter"/>
</dbReference>
<dbReference type="VEuPathDB" id="TriTrypDB:TEOVI_000274500"/>
<proteinExistence type="inferred from homology"/>
<dbReference type="PANTHER" id="PTHR13678:SF2">
    <property type="entry name" value="VACUOLAR PROTEIN SORTING-ASSOCIATED PROTEIN 37A"/>
    <property type="match status" value="1"/>
</dbReference>
<dbReference type="GeneID" id="92376685"/>